<name>A0A915APN1_PARUN</name>
<dbReference type="Proteomes" id="UP000887569">
    <property type="component" value="Unplaced"/>
</dbReference>
<organism evidence="1 2">
    <name type="scientific">Parascaris univalens</name>
    <name type="common">Nematode worm</name>
    <dbReference type="NCBI Taxonomy" id="6257"/>
    <lineage>
        <taxon>Eukaryota</taxon>
        <taxon>Metazoa</taxon>
        <taxon>Ecdysozoa</taxon>
        <taxon>Nematoda</taxon>
        <taxon>Chromadorea</taxon>
        <taxon>Rhabditida</taxon>
        <taxon>Spirurina</taxon>
        <taxon>Ascaridomorpha</taxon>
        <taxon>Ascaridoidea</taxon>
        <taxon>Ascarididae</taxon>
        <taxon>Parascaris</taxon>
    </lineage>
</organism>
<evidence type="ECO:0000313" key="2">
    <source>
        <dbReference type="WBParaSite" id="PgR012_g067_t01"/>
    </source>
</evidence>
<dbReference type="WBParaSite" id="PgR012_g067_t03">
    <property type="protein sequence ID" value="PgR012_g067_t03"/>
    <property type="gene ID" value="PgR012_g067"/>
</dbReference>
<evidence type="ECO:0000313" key="1">
    <source>
        <dbReference type="Proteomes" id="UP000887569"/>
    </source>
</evidence>
<evidence type="ECO:0000313" key="3">
    <source>
        <dbReference type="WBParaSite" id="PgR012_g067_t03"/>
    </source>
</evidence>
<accession>A0A915APN1</accession>
<sequence length="116" mass="13123">MPNIIVGCNYAYSSSLFAKKKLQKSSIPHLTLVTSQMKRETYYLQIHIVNVDAEKSHTNFRGIRLEITFCDFTADSVTEYIVGTFGDERTRSGAPEALPSIPCCWATHAYNYCFPC</sequence>
<reference evidence="2 3" key="1">
    <citation type="submission" date="2022-11" db="UniProtKB">
        <authorList>
            <consortium name="WormBaseParasite"/>
        </authorList>
    </citation>
    <scope>IDENTIFICATION</scope>
</reference>
<dbReference type="WBParaSite" id="PgR012_g067_t01">
    <property type="protein sequence ID" value="PgR012_g067_t01"/>
    <property type="gene ID" value="PgR012_g067"/>
</dbReference>
<keyword evidence="1" id="KW-1185">Reference proteome</keyword>
<dbReference type="AlphaFoldDB" id="A0A915APN1"/>
<proteinExistence type="predicted"/>
<protein>
    <submittedName>
        <fullName evidence="2 3">Uncharacterized protein</fullName>
    </submittedName>
</protein>